<dbReference type="EMBL" id="FMAK01000028">
    <property type="protein sequence ID" value="SCB67764.1"/>
    <property type="molecule type" value="Genomic_DNA"/>
</dbReference>
<dbReference type="Proteomes" id="UP000195696">
    <property type="component" value="Unassembled WGS sequence"/>
</dbReference>
<dbReference type="PRINTS" id="PR00502">
    <property type="entry name" value="NUDIXFAMILY"/>
</dbReference>
<dbReference type="CDD" id="cd04677">
    <property type="entry name" value="NUDIX_Hydrolase"/>
    <property type="match status" value="1"/>
</dbReference>
<evidence type="ECO:0000256" key="2">
    <source>
        <dbReference type="ARBA" id="ARBA00022801"/>
    </source>
</evidence>
<dbReference type="Pfam" id="PF00293">
    <property type="entry name" value="NUDIX"/>
    <property type="match status" value="1"/>
</dbReference>
<proteinExistence type="inferred from homology"/>
<dbReference type="PROSITE" id="PS51462">
    <property type="entry name" value="NUDIX"/>
    <property type="match status" value="1"/>
</dbReference>
<feature type="domain" description="Nudix hydrolase" evidence="4">
    <location>
        <begin position="24"/>
        <end position="153"/>
    </location>
</feature>
<dbReference type="PROSITE" id="PS00893">
    <property type="entry name" value="NUDIX_BOX"/>
    <property type="match status" value="1"/>
</dbReference>
<dbReference type="Gene3D" id="3.90.79.10">
    <property type="entry name" value="Nucleoside Triphosphate Pyrophosphohydrolase"/>
    <property type="match status" value="1"/>
</dbReference>
<evidence type="ECO:0000256" key="1">
    <source>
        <dbReference type="ARBA" id="ARBA00001946"/>
    </source>
</evidence>
<protein>
    <submittedName>
        <fullName evidence="5">MutT/nudix</fullName>
    </submittedName>
</protein>
<dbReference type="AlphaFoldDB" id="A0A1G4EIN6"/>
<evidence type="ECO:0000313" key="6">
    <source>
        <dbReference type="Proteomes" id="UP000195696"/>
    </source>
</evidence>
<evidence type="ECO:0000313" key="5">
    <source>
        <dbReference type="EMBL" id="SCB67764.1"/>
    </source>
</evidence>
<accession>A0A1G4EIN6</accession>
<dbReference type="InterPro" id="IPR020084">
    <property type="entry name" value="NUDIX_hydrolase_CS"/>
</dbReference>
<dbReference type="InterPro" id="IPR020476">
    <property type="entry name" value="Nudix_hydrolase"/>
</dbReference>
<gene>
    <name evidence="5" type="ORF">BWGO95_01890</name>
</gene>
<dbReference type="SUPFAM" id="SSF55811">
    <property type="entry name" value="Nudix"/>
    <property type="match status" value="1"/>
</dbReference>
<comment type="cofactor">
    <cofactor evidence="1">
        <name>Mg(2+)</name>
        <dbReference type="ChEBI" id="CHEBI:18420"/>
    </cofactor>
</comment>
<reference evidence="5 6" key="1">
    <citation type="submission" date="2016-08" db="EMBL/GenBank/DDBJ databases">
        <authorList>
            <person name="Seilhamer J.J."/>
        </authorList>
    </citation>
    <scope>NUCLEOTIDE SEQUENCE [LARGE SCALE GENOMIC DNA]</scope>
    <source>
        <strain evidence="5 6">SDA_GO95</strain>
    </source>
</reference>
<dbReference type="GO" id="GO:0016787">
    <property type="term" value="F:hydrolase activity"/>
    <property type="evidence" value="ECO:0007669"/>
    <property type="project" value="UniProtKB-KW"/>
</dbReference>
<evidence type="ECO:0000256" key="3">
    <source>
        <dbReference type="RuleBase" id="RU003476"/>
    </source>
</evidence>
<organism evidence="5 6">
    <name type="scientific">Bacillus mycoides</name>
    <dbReference type="NCBI Taxonomy" id="1405"/>
    <lineage>
        <taxon>Bacteria</taxon>
        <taxon>Bacillati</taxon>
        <taxon>Bacillota</taxon>
        <taxon>Bacilli</taxon>
        <taxon>Bacillales</taxon>
        <taxon>Bacillaceae</taxon>
        <taxon>Bacillus</taxon>
        <taxon>Bacillus cereus group</taxon>
    </lineage>
</organism>
<dbReference type="PANTHER" id="PTHR43046:SF2">
    <property type="entry name" value="8-OXO-DGTP DIPHOSPHATASE-RELATED"/>
    <property type="match status" value="1"/>
</dbReference>
<evidence type="ECO:0000259" key="4">
    <source>
        <dbReference type="PROSITE" id="PS51462"/>
    </source>
</evidence>
<dbReference type="InterPro" id="IPR000086">
    <property type="entry name" value="NUDIX_hydrolase_dom"/>
</dbReference>
<comment type="similarity">
    <text evidence="3">Belongs to the Nudix hydrolase family.</text>
</comment>
<dbReference type="PANTHER" id="PTHR43046">
    <property type="entry name" value="GDP-MANNOSE MANNOSYL HYDROLASE"/>
    <property type="match status" value="1"/>
</dbReference>
<name>A0A1G4EIN6_BACMY</name>
<sequence length="160" mass="18302">MDKKEKQMANYIKELREKIGHDYVILNFAGGCVFNEFGEVLLQKRGDFNAWGFPGGAMEIGESAAETAIREIKEETGYDVEIDELIGVYTKYFQTYPNGDQAQAIVIFFRFSIVGGNKKIDGDETLDLKFFPLDKMPPLFNKQHEDCLQDLLEKRVGVFR</sequence>
<keyword evidence="2 3" id="KW-0378">Hydrolase</keyword>
<dbReference type="InterPro" id="IPR015797">
    <property type="entry name" value="NUDIX_hydrolase-like_dom_sf"/>
</dbReference>